<evidence type="ECO:0000313" key="3">
    <source>
        <dbReference type="Proteomes" id="UP001152320"/>
    </source>
</evidence>
<feature type="chain" id="PRO_5040508472" evidence="1">
    <location>
        <begin position="27"/>
        <end position="116"/>
    </location>
</feature>
<proteinExistence type="predicted"/>
<evidence type="ECO:0000313" key="2">
    <source>
        <dbReference type="EMBL" id="KAJ8019177.1"/>
    </source>
</evidence>
<reference evidence="2" key="1">
    <citation type="submission" date="2021-10" db="EMBL/GenBank/DDBJ databases">
        <title>Tropical sea cucumber genome reveals ecological adaptation and Cuvierian tubules defense mechanism.</title>
        <authorList>
            <person name="Chen T."/>
        </authorList>
    </citation>
    <scope>NUCLEOTIDE SEQUENCE</scope>
    <source>
        <strain evidence="2">Nanhai2018</strain>
        <tissue evidence="2">Muscle</tissue>
    </source>
</reference>
<dbReference type="AlphaFoldDB" id="A0A9Q0YAF5"/>
<feature type="signal peptide" evidence="1">
    <location>
        <begin position="1"/>
        <end position="26"/>
    </location>
</feature>
<keyword evidence="1" id="KW-0732">Signal</keyword>
<sequence>MGRQWVSVSSIGCCLTIAAFIICTQSEEMKKCGPIPTPFDVMRHPFYAPDLEEIIERVFDRRVKIAGFNRQSIQKMYAELKKREGAIEEIHHILEDIRTTWKQEWDEWQSRGCLDE</sequence>
<comment type="caution">
    <text evidence="2">The sequence shown here is derived from an EMBL/GenBank/DDBJ whole genome shotgun (WGS) entry which is preliminary data.</text>
</comment>
<gene>
    <name evidence="2" type="ORF">HOLleu_42418</name>
</gene>
<protein>
    <submittedName>
        <fullName evidence="2">Uncharacterized protein</fullName>
    </submittedName>
</protein>
<dbReference type="EMBL" id="JAIZAY010000070">
    <property type="protein sequence ID" value="KAJ8019177.1"/>
    <property type="molecule type" value="Genomic_DNA"/>
</dbReference>
<dbReference type="Proteomes" id="UP001152320">
    <property type="component" value="Unassembled WGS sequence"/>
</dbReference>
<organism evidence="2 3">
    <name type="scientific">Holothuria leucospilota</name>
    <name type="common">Black long sea cucumber</name>
    <name type="synonym">Mertensiothuria leucospilota</name>
    <dbReference type="NCBI Taxonomy" id="206669"/>
    <lineage>
        <taxon>Eukaryota</taxon>
        <taxon>Metazoa</taxon>
        <taxon>Echinodermata</taxon>
        <taxon>Eleutherozoa</taxon>
        <taxon>Echinozoa</taxon>
        <taxon>Holothuroidea</taxon>
        <taxon>Aspidochirotacea</taxon>
        <taxon>Aspidochirotida</taxon>
        <taxon>Holothuriidae</taxon>
        <taxon>Holothuria</taxon>
    </lineage>
</organism>
<keyword evidence="3" id="KW-1185">Reference proteome</keyword>
<evidence type="ECO:0000256" key="1">
    <source>
        <dbReference type="SAM" id="SignalP"/>
    </source>
</evidence>
<accession>A0A9Q0YAF5</accession>
<name>A0A9Q0YAF5_HOLLE</name>